<dbReference type="PANTHER" id="PTHR23272">
    <property type="entry name" value="BED FINGER-RELATED"/>
    <property type="match status" value="1"/>
</dbReference>
<dbReference type="InterPro" id="IPR008906">
    <property type="entry name" value="HATC_C_dom"/>
</dbReference>
<gene>
    <name evidence="2" type="ORF">E3N88_10682</name>
</gene>
<evidence type="ECO:0000313" key="2">
    <source>
        <dbReference type="EMBL" id="KAD6119411.1"/>
    </source>
</evidence>
<keyword evidence="3" id="KW-1185">Reference proteome</keyword>
<reference evidence="2 3" key="1">
    <citation type="submission" date="2019-05" db="EMBL/GenBank/DDBJ databases">
        <title>Mikania micrantha, genome provides insights into the molecular mechanism of rapid growth.</title>
        <authorList>
            <person name="Liu B."/>
        </authorList>
    </citation>
    <scope>NUCLEOTIDE SEQUENCE [LARGE SCALE GENOMIC DNA]</scope>
    <source>
        <strain evidence="2">NLD-2019</strain>
        <tissue evidence="2">Leaf</tissue>
    </source>
</reference>
<protein>
    <recommendedName>
        <fullName evidence="1">HAT C-terminal dimerisation domain-containing protein</fullName>
    </recommendedName>
</protein>
<dbReference type="AlphaFoldDB" id="A0A5N6PB69"/>
<dbReference type="SUPFAM" id="SSF53098">
    <property type="entry name" value="Ribonuclease H-like"/>
    <property type="match status" value="1"/>
</dbReference>
<accession>A0A5N6PB69</accession>
<dbReference type="PANTHER" id="PTHR23272:SF166">
    <property type="entry name" value="ZINC FINGER BED DOMAIN-CONTAINING PROTEIN RICESLEEPER 2-LIKE ISOFORM X1"/>
    <property type="match status" value="1"/>
</dbReference>
<dbReference type="GO" id="GO:0046983">
    <property type="term" value="F:protein dimerization activity"/>
    <property type="evidence" value="ECO:0007669"/>
    <property type="project" value="InterPro"/>
</dbReference>
<proteinExistence type="predicted"/>
<dbReference type="Pfam" id="PF05699">
    <property type="entry name" value="Dimer_Tnp_hAT"/>
    <property type="match status" value="1"/>
</dbReference>
<dbReference type="Proteomes" id="UP000326396">
    <property type="component" value="Linkage Group LG13"/>
</dbReference>
<dbReference type="InterPro" id="IPR012337">
    <property type="entry name" value="RNaseH-like_sf"/>
</dbReference>
<dbReference type="EMBL" id="SZYD01000005">
    <property type="protein sequence ID" value="KAD6119411.1"/>
    <property type="molecule type" value="Genomic_DNA"/>
</dbReference>
<evidence type="ECO:0000259" key="1">
    <source>
        <dbReference type="Pfam" id="PF05699"/>
    </source>
</evidence>
<evidence type="ECO:0000313" key="3">
    <source>
        <dbReference type="Proteomes" id="UP000326396"/>
    </source>
</evidence>
<organism evidence="2 3">
    <name type="scientific">Mikania micrantha</name>
    <name type="common">bitter vine</name>
    <dbReference type="NCBI Taxonomy" id="192012"/>
    <lineage>
        <taxon>Eukaryota</taxon>
        <taxon>Viridiplantae</taxon>
        <taxon>Streptophyta</taxon>
        <taxon>Embryophyta</taxon>
        <taxon>Tracheophyta</taxon>
        <taxon>Spermatophyta</taxon>
        <taxon>Magnoliopsida</taxon>
        <taxon>eudicotyledons</taxon>
        <taxon>Gunneridae</taxon>
        <taxon>Pentapetalae</taxon>
        <taxon>asterids</taxon>
        <taxon>campanulids</taxon>
        <taxon>Asterales</taxon>
        <taxon>Asteraceae</taxon>
        <taxon>Asteroideae</taxon>
        <taxon>Heliantheae alliance</taxon>
        <taxon>Eupatorieae</taxon>
        <taxon>Mikania</taxon>
    </lineage>
</organism>
<feature type="domain" description="HAT C-terminal dimerisation" evidence="1">
    <location>
        <begin position="128"/>
        <end position="180"/>
    </location>
</feature>
<sequence length="180" mass="21499">MSGGLFDLLHKSYSQTHASCKIFKYQEIQGMQFILIYKHQERSRYKIKLVEHCFSKLNITKEQREAKLSSIFDDMHKLYNEYDIRSERMHQSSIAKSSNADVDVLDELDEFERFENQFRRVEREKSQLTMYLEEPALNRSQELDILQYWKDNQGRYPQLALMACDILSIHIIMVASEIIF</sequence>
<dbReference type="OrthoDB" id="1937594at2759"/>
<comment type="caution">
    <text evidence="2">The sequence shown here is derived from an EMBL/GenBank/DDBJ whole genome shotgun (WGS) entry which is preliminary data.</text>
</comment>
<name>A0A5N6PB69_9ASTR</name>